<feature type="compositionally biased region" description="Basic and acidic residues" evidence="1">
    <location>
        <begin position="1106"/>
        <end position="1127"/>
    </location>
</feature>
<feature type="transmembrane region" description="Helical" evidence="2">
    <location>
        <begin position="902"/>
        <end position="919"/>
    </location>
</feature>
<feature type="compositionally biased region" description="Basic and acidic residues" evidence="1">
    <location>
        <begin position="679"/>
        <end position="689"/>
    </location>
</feature>
<name>A0A0D9QDZ3_PLAFR</name>
<keyword evidence="2" id="KW-0472">Membrane</keyword>
<feature type="compositionally biased region" description="Gly residues" evidence="1">
    <location>
        <begin position="697"/>
        <end position="707"/>
    </location>
</feature>
<protein>
    <submittedName>
        <fullName evidence="3">Uncharacterized protein</fullName>
    </submittedName>
</protein>
<feature type="region of interest" description="Disordered" evidence="1">
    <location>
        <begin position="846"/>
        <end position="889"/>
    </location>
</feature>
<proteinExistence type="predicted"/>
<feature type="region of interest" description="Disordered" evidence="1">
    <location>
        <begin position="158"/>
        <end position="182"/>
    </location>
</feature>
<reference evidence="3 4" key="1">
    <citation type="submission" date="2014-03" db="EMBL/GenBank/DDBJ databases">
        <title>The Genome Sequence of Plasmodium fragile nilgiri.</title>
        <authorList>
            <consortium name="The Broad Institute Genomics Platform"/>
            <consortium name="The Broad Institute Genome Sequencing Center for Infectious Disease"/>
            <person name="Neafsey D."/>
            <person name="Duraisingh M."/>
            <person name="Young S.K."/>
            <person name="Zeng Q."/>
            <person name="Gargeya S."/>
            <person name="Abouelleil A."/>
            <person name="Alvarado L."/>
            <person name="Chapman S.B."/>
            <person name="Gainer-Dewar J."/>
            <person name="Goldberg J."/>
            <person name="Griggs A."/>
            <person name="Gujja S."/>
            <person name="Hansen M."/>
            <person name="Howarth C."/>
            <person name="Imamovic A."/>
            <person name="Larimer J."/>
            <person name="Pearson M."/>
            <person name="Poon T.W."/>
            <person name="Priest M."/>
            <person name="Roberts A."/>
            <person name="Saif S."/>
            <person name="Shea T."/>
            <person name="Sykes S."/>
            <person name="Wortman J."/>
            <person name="Nusbaum C."/>
            <person name="Birren B."/>
        </authorList>
    </citation>
    <scope>NUCLEOTIDE SEQUENCE [LARGE SCALE GENOMIC DNA]</scope>
    <source>
        <strain evidence="4">nilgiri</strain>
    </source>
</reference>
<dbReference type="PANTHER" id="PTHR45733">
    <property type="entry name" value="FORMIN-J"/>
    <property type="match status" value="1"/>
</dbReference>
<dbReference type="InterPro" id="IPR051144">
    <property type="entry name" value="Formin_homology_domain"/>
</dbReference>
<feature type="region of interest" description="Disordered" evidence="1">
    <location>
        <begin position="270"/>
        <end position="381"/>
    </location>
</feature>
<feature type="compositionally biased region" description="Polar residues" evidence="1">
    <location>
        <begin position="277"/>
        <end position="300"/>
    </location>
</feature>
<feature type="compositionally biased region" description="Basic and acidic residues" evidence="1">
    <location>
        <begin position="1139"/>
        <end position="1231"/>
    </location>
</feature>
<dbReference type="VEuPathDB" id="PlasmoDB:AK88_05178"/>
<feature type="compositionally biased region" description="Polar residues" evidence="1">
    <location>
        <begin position="720"/>
        <end position="740"/>
    </location>
</feature>
<feature type="transmembrane region" description="Helical" evidence="2">
    <location>
        <begin position="1060"/>
        <end position="1085"/>
    </location>
</feature>
<keyword evidence="2" id="KW-0812">Transmembrane</keyword>
<feature type="compositionally biased region" description="Pro residues" evidence="1">
    <location>
        <begin position="752"/>
        <end position="761"/>
    </location>
</feature>
<feature type="compositionally biased region" description="Basic and acidic residues" evidence="1">
    <location>
        <begin position="158"/>
        <end position="178"/>
    </location>
</feature>
<evidence type="ECO:0000313" key="3">
    <source>
        <dbReference type="EMBL" id="KJP85184.1"/>
    </source>
</evidence>
<feature type="compositionally biased region" description="Pro residues" evidence="1">
    <location>
        <begin position="708"/>
        <end position="717"/>
    </location>
</feature>
<dbReference type="GeneID" id="24270492"/>
<feature type="compositionally biased region" description="Gly residues" evidence="1">
    <location>
        <begin position="360"/>
        <end position="373"/>
    </location>
</feature>
<evidence type="ECO:0000256" key="1">
    <source>
        <dbReference type="SAM" id="MobiDB-lite"/>
    </source>
</evidence>
<feature type="transmembrane region" description="Helical" evidence="2">
    <location>
        <begin position="1027"/>
        <end position="1048"/>
    </location>
</feature>
<dbReference type="RefSeq" id="XP_012338203.1">
    <property type="nucleotide sequence ID" value="XM_012482780.1"/>
</dbReference>
<evidence type="ECO:0000256" key="2">
    <source>
        <dbReference type="SAM" id="Phobius"/>
    </source>
</evidence>
<organism evidence="3 4">
    <name type="scientific">Plasmodium fragile</name>
    <dbReference type="NCBI Taxonomy" id="5857"/>
    <lineage>
        <taxon>Eukaryota</taxon>
        <taxon>Sar</taxon>
        <taxon>Alveolata</taxon>
        <taxon>Apicomplexa</taxon>
        <taxon>Aconoidasida</taxon>
        <taxon>Haemosporida</taxon>
        <taxon>Plasmodiidae</taxon>
        <taxon>Plasmodium</taxon>
        <taxon>Plasmodium (Plasmodium)</taxon>
    </lineage>
</organism>
<accession>A0A0D9QDZ3</accession>
<evidence type="ECO:0000313" key="4">
    <source>
        <dbReference type="Proteomes" id="UP000054561"/>
    </source>
</evidence>
<keyword evidence="2" id="KW-1133">Transmembrane helix</keyword>
<feature type="region of interest" description="Disordered" evidence="1">
    <location>
        <begin position="649"/>
        <end position="830"/>
    </location>
</feature>
<dbReference type="Proteomes" id="UP000054561">
    <property type="component" value="Unassembled WGS sequence"/>
</dbReference>
<feature type="compositionally biased region" description="Basic and acidic residues" evidence="1">
    <location>
        <begin position="798"/>
        <end position="829"/>
    </location>
</feature>
<feature type="compositionally biased region" description="Low complexity" evidence="1">
    <location>
        <begin position="331"/>
        <end position="359"/>
    </location>
</feature>
<sequence length="1231" mass="133732">MAHYLDILWKEYIGKGESGVRKDDKDFQKTFWEHVNTVWQTFTQHMEDANDDTMIDLLCQMDQAPAGNAQAQGETFSEKDKAVCWLALKALGFKHGIKFDVTPMGPADLDNTAAADGVMPYMKCILVNIFMKRIIGEKCLRTDGARNAFKAAQHLVRDGEQKEPNMECEKEDRKDGTRQRSQNTQYWNLAEIMHRWLDRNKGYLTDGQVGVLGPDCTVQRDKSAQDIQAEANKKIEEVGQEIENTVKDILQEIDKSPEGTSMETIIKTVKQGKDSASKTPQEHGQSPGETQTTTSSTPGRSENDHAGHGGGAVANHAHGDKPAPAKPVKPAPVAATPAGTVTPGSGTTTTSGSGMTTTSSGGGGGRRGGGAGGEKGKKAATDDNCPWQSILEGKSRHVHVLQHYDSAELKALKAVLQAFIDYMQQNTDQMDAYGANCANTGWDDFGDTHQYKGQTVADVVRCRLMSTALFFANKQGKHGNSEKAQKTDDDKLYEKFRCEVAHVFGYMLKHQYCKTQGWKRGVEYAWKTMKKMHKDKHGNILFSGPVMDGTCKQCGYEGSHTQLGIINGHIAEWFVTEGIMGEIAHIEQQLPCEKDWKKYKQSQGVTDTDPDITNTLPEVKQTEEKVRTQTKTAFAEVTKIVNQKIKDLAGGKKPEAPPATVPAVTKEVIPEKQGPTKGTGEEGVARSDESAPAPGASGQGPGQGPGPGQQPPPPTPPTGNTCTESSTSTITHGSSVSVSLGCTPDSELGVPPSTPLPPSDPAPGEDNVINSGNGIKGTEKNEAEEDQEKVQQEATEQAARERAKQAEEEERRKAEVEQEEQYEAKERASAKGVLNKVSGDIKIDVGPGSRINNVPGGYVPPEGKPTNPGSMDKDNIRPRNPSLSGPDGPDLTADVLTATTPVLFFLSVVTVALLGYSLWKASTIGTSSTNGASHIDTIDGTTVGTPTVSLRDATDVWTRGTRNCYDGRATGSPVKNTVFDDMRRKFKPKVHVKNPVPVKKKPQGATAQNKLKECCQKLKRFKMGRTAWSILIVLSTLLYSFFMSIIHSSMLSSLSSLTDLLLSLTAFSGIPILCIIMYLCVLLCFCRSKTGKCLLDKIWKNKKKEKKEAPTETEKKGEVNKKQEALKEPGTFQKQGGPTKKEAPGTAGESEKLEAHKKPEVPKTPDAPKEAEAPKKTEVPEKQDAPKNGETPKKPETPDKQDAPKKPGESEKPEVPKKSEASAKKETPEKP</sequence>
<keyword evidence="4" id="KW-1185">Reference proteome</keyword>
<feature type="region of interest" description="Disordered" evidence="1">
    <location>
        <begin position="1104"/>
        <end position="1231"/>
    </location>
</feature>
<dbReference type="AlphaFoldDB" id="A0A0D9QDZ3"/>
<dbReference type="EMBL" id="KQ001742">
    <property type="protein sequence ID" value="KJP85184.1"/>
    <property type="molecule type" value="Genomic_DNA"/>
</dbReference>
<gene>
    <name evidence="3" type="ORF">AK88_05178</name>
</gene>